<feature type="region of interest" description="Disordered" evidence="1">
    <location>
        <begin position="47"/>
        <end position="76"/>
    </location>
</feature>
<dbReference type="Proteomes" id="UP000254893">
    <property type="component" value="Unassembled WGS sequence"/>
</dbReference>
<sequence>MKTLNCFSFLKELPDCFLYYPLIGSEDFGLNFVINCNQFLPTEPRDGIHLKSNKDQVKDQEQSNQKNNRKSISINF</sequence>
<protein>
    <submittedName>
        <fullName evidence="2">Uncharacterized protein</fullName>
    </submittedName>
</protein>
<feature type="compositionally biased region" description="Polar residues" evidence="1">
    <location>
        <begin position="62"/>
        <end position="76"/>
    </location>
</feature>
<feature type="compositionally biased region" description="Basic and acidic residues" evidence="1">
    <location>
        <begin position="47"/>
        <end position="61"/>
    </location>
</feature>
<reference evidence="2 3" key="1">
    <citation type="submission" date="2018-06" db="EMBL/GenBank/DDBJ databases">
        <authorList>
            <consortium name="Pathogen Informatics"/>
            <person name="Doyle S."/>
        </authorList>
    </citation>
    <scope>NUCLEOTIDE SEQUENCE [LARGE SCALE GENOMIC DNA]</scope>
    <source>
        <strain evidence="2 3">NCTC11388</strain>
    </source>
</reference>
<dbReference type="AlphaFoldDB" id="A0A380BW79"/>
<name>A0A380BW79_SPHSI</name>
<dbReference type="EMBL" id="UGYW01000002">
    <property type="protein sequence ID" value="SUJ07234.1"/>
    <property type="molecule type" value="Genomic_DNA"/>
</dbReference>
<evidence type="ECO:0000256" key="1">
    <source>
        <dbReference type="SAM" id="MobiDB-lite"/>
    </source>
</evidence>
<organism evidence="2 3">
    <name type="scientific">Sphingobacterium spiritivorum</name>
    <name type="common">Flavobacterium spiritivorum</name>
    <dbReference type="NCBI Taxonomy" id="258"/>
    <lineage>
        <taxon>Bacteria</taxon>
        <taxon>Pseudomonadati</taxon>
        <taxon>Bacteroidota</taxon>
        <taxon>Sphingobacteriia</taxon>
        <taxon>Sphingobacteriales</taxon>
        <taxon>Sphingobacteriaceae</taxon>
        <taxon>Sphingobacterium</taxon>
    </lineage>
</organism>
<accession>A0A380BW79</accession>
<gene>
    <name evidence="2" type="ORF">NCTC11388_01737</name>
</gene>
<evidence type="ECO:0000313" key="2">
    <source>
        <dbReference type="EMBL" id="SUJ07234.1"/>
    </source>
</evidence>
<evidence type="ECO:0000313" key="3">
    <source>
        <dbReference type="Proteomes" id="UP000254893"/>
    </source>
</evidence>
<proteinExistence type="predicted"/>